<dbReference type="SUPFAM" id="SSF47413">
    <property type="entry name" value="lambda repressor-like DNA-binding domains"/>
    <property type="match status" value="1"/>
</dbReference>
<keyword evidence="3" id="KW-1185">Reference proteome</keyword>
<comment type="caution">
    <text evidence="2">The sequence shown here is derived from an EMBL/GenBank/DDBJ whole genome shotgun (WGS) entry which is preliminary data.</text>
</comment>
<organism evidence="2 3">
    <name type="scientific">Dictyobacter halimunensis</name>
    <dbReference type="NCBI Taxonomy" id="3026934"/>
    <lineage>
        <taxon>Bacteria</taxon>
        <taxon>Bacillati</taxon>
        <taxon>Chloroflexota</taxon>
        <taxon>Ktedonobacteria</taxon>
        <taxon>Ktedonobacterales</taxon>
        <taxon>Dictyobacteraceae</taxon>
        <taxon>Dictyobacter</taxon>
    </lineage>
</organism>
<proteinExistence type="predicted"/>
<dbReference type="Pfam" id="PF13560">
    <property type="entry name" value="HTH_31"/>
    <property type="match status" value="1"/>
</dbReference>
<reference evidence="2 3" key="1">
    <citation type="submission" date="2023-02" db="EMBL/GenBank/DDBJ databases">
        <title>Dictyobacter halimunensis sp. nov., a new member of the class Ktedonobacteria from forest soil in a geothermal area.</title>
        <authorList>
            <person name="Rachmania M.K."/>
            <person name="Ningsih F."/>
            <person name="Sakai Y."/>
            <person name="Yabe S."/>
            <person name="Yokota A."/>
            <person name="Sjamsuridzal W."/>
        </authorList>
    </citation>
    <scope>NUCLEOTIDE SEQUENCE [LARGE SCALE GENOMIC DNA]</scope>
    <source>
        <strain evidence="2 3">S3.2.2.5</strain>
    </source>
</reference>
<dbReference type="CDD" id="cd00093">
    <property type="entry name" value="HTH_XRE"/>
    <property type="match status" value="1"/>
</dbReference>
<feature type="domain" description="HTH cro/C1-type" evidence="1">
    <location>
        <begin position="13"/>
        <end position="85"/>
    </location>
</feature>
<evidence type="ECO:0000313" key="3">
    <source>
        <dbReference type="Proteomes" id="UP001344906"/>
    </source>
</evidence>
<evidence type="ECO:0000313" key="2">
    <source>
        <dbReference type="EMBL" id="GLV60370.1"/>
    </source>
</evidence>
<dbReference type="PANTHER" id="PTHR35010">
    <property type="entry name" value="BLL4672 PROTEIN-RELATED"/>
    <property type="match status" value="1"/>
</dbReference>
<dbReference type="SMART" id="SM00530">
    <property type="entry name" value="HTH_XRE"/>
    <property type="match status" value="1"/>
</dbReference>
<gene>
    <name evidence="2" type="ORF">KDH_71900</name>
</gene>
<dbReference type="InterPro" id="IPR041413">
    <property type="entry name" value="MLTR_LBD"/>
</dbReference>
<protein>
    <submittedName>
        <fullName evidence="2">Transcriptional regulator</fullName>
    </submittedName>
</protein>
<dbReference type="Proteomes" id="UP001344906">
    <property type="component" value="Unassembled WGS sequence"/>
</dbReference>
<dbReference type="Gene3D" id="3.30.450.180">
    <property type="match status" value="1"/>
</dbReference>
<evidence type="ECO:0000259" key="1">
    <source>
        <dbReference type="SMART" id="SM00530"/>
    </source>
</evidence>
<accession>A0ABQ6G1G7</accession>
<dbReference type="EMBL" id="BSRI01000002">
    <property type="protein sequence ID" value="GLV60370.1"/>
    <property type="molecule type" value="Genomic_DNA"/>
</dbReference>
<dbReference type="InterPro" id="IPR010982">
    <property type="entry name" value="Lambda_DNA-bd_dom_sf"/>
</dbReference>
<sequence length="280" mass="32244">MDEQERRAALARFLRTRRERISPQQVGLPVGKRRRTPGLRREELATIAGVGETWYTWLEQGRDITVSAPILESLASVLELDADERAHLFILARKQIPATPFPTEQAVDPALQFILEELGVTPAYILNPRSDFVAWNQAACDVYTDFSSLSPQKRNFIWFLFTDQRYRAQLIDWEEEARRALALFRASTQRYIGEAWLTKIITDLERVSPEFREWWPHYDVQAVHNEPKQIRHPLVGLLLMQPTIFYLADHPSLRMVVDTPMAGTDTLTKLTTLAASGSER</sequence>
<dbReference type="InterPro" id="IPR001387">
    <property type="entry name" value="Cro/C1-type_HTH"/>
</dbReference>
<dbReference type="RefSeq" id="WP_338257418.1">
    <property type="nucleotide sequence ID" value="NZ_BSRI01000002.1"/>
</dbReference>
<dbReference type="Pfam" id="PF17765">
    <property type="entry name" value="MLTR_LBD"/>
    <property type="match status" value="1"/>
</dbReference>
<dbReference type="Gene3D" id="1.10.260.40">
    <property type="entry name" value="lambda repressor-like DNA-binding domains"/>
    <property type="match status" value="1"/>
</dbReference>
<name>A0ABQ6G1G7_9CHLR</name>